<feature type="transmembrane region" description="Helical" evidence="5">
    <location>
        <begin position="96"/>
        <end position="114"/>
    </location>
</feature>
<feature type="domain" description="O-antigen ligase-related" evidence="6">
    <location>
        <begin position="178"/>
        <end position="316"/>
    </location>
</feature>
<feature type="transmembrane region" description="Helical" evidence="5">
    <location>
        <begin position="64"/>
        <end position="84"/>
    </location>
</feature>
<dbReference type="Pfam" id="PF04932">
    <property type="entry name" value="Wzy_C"/>
    <property type="match status" value="1"/>
</dbReference>
<protein>
    <recommendedName>
        <fullName evidence="6">O-antigen ligase-related domain-containing protein</fullName>
    </recommendedName>
</protein>
<proteinExistence type="predicted"/>
<dbReference type="Proteomes" id="UP000214618">
    <property type="component" value="Chromosome"/>
</dbReference>
<feature type="transmembrane region" description="Helical" evidence="5">
    <location>
        <begin position="38"/>
        <end position="58"/>
    </location>
</feature>
<feature type="transmembrane region" description="Helical" evidence="5">
    <location>
        <begin position="304"/>
        <end position="329"/>
    </location>
</feature>
<evidence type="ECO:0000256" key="1">
    <source>
        <dbReference type="ARBA" id="ARBA00004141"/>
    </source>
</evidence>
<evidence type="ECO:0000256" key="3">
    <source>
        <dbReference type="ARBA" id="ARBA00022989"/>
    </source>
</evidence>
<feature type="transmembrane region" description="Helical" evidence="5">
    <location>
        <begin position="12"/>
        <end position="31"/>
    </location>
</feature>
<dbReference type="GO" id="GO:0016020">
    <property type="term" value="C:membrane"/>
    <property type="evidence" value="ECO:0007669"/>
    <property type="project" value="UniProtKB-SubCell"/>
</dbReference>
<evidence type="ECO:0000313" key="7">
    <source>
        <dbReference type="EMBL" id="ASS96096.1"/>
    </source>
</evidence>
<feature type="transmembrane region" description="Helical" evidence="5">
    <location>
        <begin position="120"/>
        <end position="137"/>
    </location>
</feature>
<dbReference type="AlphaFoldDB" id="A0A223ELJ6"/>
<feature type="transmembrane region" description="Helical" evidence="5">
    <location>
        <begin position="341"/>
        <end position="357"/>
    </location>
</feature>
<evidence type="ECO:0000259" key="6">
    <source>
        <dbReference type="Pfam" id="PF04932"/>
    </source>
</evidence>
<reference evidence="7 8" key="1">
    <citation type="submission" date="2016-10" db="EMBL/GenBank/DDBJ databases">
        <title>The whole genome sequencing and assembly of Bacillus simplex DSM 1321 strain.</title>
        <authorList>
            <person name="Park M.-K."/>
            <person name="Lee Y.-J."/>
            <person name="Yi H."/>
            <person name="Bahn Y.-S."/>
            <person name="Kim J.F."/>
            <person name="Lee D.-W."/>
        </authorList>
    </citation>
    <scope>NUCLEOTIDE SEQUENCE [LARGE SCALE GENOMIC DNA]</scope>
    <source>
        <strain evidence="7 8">DSM 1321</strain>
    </source>
</reference>
<evidence type="ECO:0000313" key="8">
    <source>
        <dbReference type="Proteomes" id="UP000214618"/>
    </source>
</evidence>
<feature type="transmembrane region" description="Helical" evidence="5">
    <location>
        <begin position="174"/>
        <end position="207"/>
    </location>
</feature>
<dbReference type="GeneID" id="56475170"/>
<gene>
    <name evidence="7" type="ORF">BS1321_20590</name>
</gene>
<sequence length="389" mass="45032">MTFSKKNFYENWIYLIISVKLCGVPIMEEIGRFFGLSVLNILDLLLNVILVLCLFLFFVINKHLILRTFGGIAFLVFLIVYCYFLFPNYGFVFNEYIYKFVILGSLGYICGVVIKQPEKLLKNLYYVSICSMLLLAYQPFVGDFNQIGMMYGYKVLLSVSIVMLYTNLYHKSKFHYLVVAYFFVMCILFSSRGALIILISYLLVLLFTNNSMVKKVKNAYGLILVSLLFIAFSGFIINTLSSVAPNTSSSRTVIDKLEASMFFSDNGRNYIKEIYWNLIENNLYKGVGIGVDRLMTGQPFPHNIYIELLAHFGVILGNILIIIILIRLYKGYIQKDFVKRHLILLLIFSTFFKLFFSDTYLNLMYPLMFTFGLCAVNMKNKQEDSYRTT</sequence>
<keyword evidence="3 5" id="KW-1133">Transmembrane helix</keyword>
<evidence type="ECO:0000256" key="5">
    <source>
        <dbReference type="SAM" id="Phobius"/>
    </source>
</evidence>
<evidence type="ECO:0000256" key="4">
    <source>
        <dbReference type="ARBA" id="ARBA00023136"/>
    </source>
</evidence>
<dbReference type="EMBL" id="CP017704">
    <property type="protein sequence ID" value="ASS96096.1"/>
    <property type="molecule type" value="Genomic_DNA"/>
</dbReference>
<dbReference type="InterPro" id="IPR007016">
    <property type="entry name" value="O-antigen_ligase-rel_domated"/>
</dbReference>
<name>A0A223ELJ6_9BACI</name>
<accession>A0A223ELJ6</accession>
<feature type="transmembrane region" description="Helical" evidence="5">
    <location>
        <begin position="149"/>
        <end position="168"/>
    </location>
</feature>
<evidence type="ECO:0000256" key="2">
    <source>
        <dbReference type="ARBA" id="ARBA00022692"/>
    </source>
</evidence>
<organism evidence="7 8">
    <name type="scientific">Peribacillus simplex NBRC 15720 = DSM 1321</name>
    <dbReference type="NCBI Taxonomy" id="1349754"/>
    <lineage>
        <taxon>Bacteria</taxon>
        <taxon>Bacillati</taxon>
        <taxon>Bacillota</taxon>
        <taxon>Bacilli</taxon>
        <taxon>Bacillales</taxon>
        <taxon>Bacillaceae</taxon>
        <taxon>Peribacillus</taxon>
    </lineage>
</organism>
<keyword evidence="2 5" id="KW-0812">Transmembrane</keyword>
<dbReference type="RefSeq" id="WP_063232933.1">
    <property type="nucleotide sequence ID" value="NZ_BCVO01000004.1"/>
</dbReference>
<feature type="transmembrane region" description="Helical" evidence="5">
    <location>
        <begin position="219"/>
        <end position="240"/>
    </location>
</feature>
<keyword evidence="4 5" id="KW-0472">Membrane</keyword>
<comment type="subcellular location">
    <subcellularLocation>
        <location evidence="1">Membrane</location>
        <topology evidence="1">Multi-pass membrane protein</topology>
    </subcellularLocation>
</comment>